<dbReference type="AlphaFoldDB" id="E6W1G2"/>
<sequence>MTADSPDTSQRRATAQKRRDFHTKPTKAQRKAKGKAVSTANEHEYARMGKFHAKTVGRGNRKSLTTEITEDTEVTANRREWKGRISRPFAALTQVAKTPRKSSNERLLKNEEIFTQSPQRRKERQREKQFPPRMNTNKREWGRKPSRQVSRQAAKSPRKSSDERLLKNEEIFTQSPQRRKERQREKQFPPRMNTNMHEWGNFTQRLWGGETGRALTTEITEETEVTANKRE</sequence>
<reference evidence="2 3" key="1">
    <citation type="submission" date="2010-12" db="EMBL/GenBank/DDBJ databases">
        <title>Complete sequence of Desulfurispirillum indicum S5.</title>
        <authorList>
            <consortium name="US DOE Joint Genome Institute"/>
            <person name="Lucas S."/>
            <person name="Copeland A."/>
            <person name="Lapidus A."/>
            <person name="Cheng J.-F."/>
            <person name="Goodwin L."/>
            <person name="Pitluck S."/>
            <person name="Chertkov O."/>
            <person name="Held B."/>
            <person name="Detter J.C."/>
            <person name="Han C."/>
            <person name="Tapia R."/>
            <person name="Land M."/>
            <person name="Hauser L."/>
            <person name="Kyrpides N."/>
            <person name="Ivanova N."/>
            <person name="Mikhailova N."/>
            <person name="Haggblom M."/>
            <person name="Rauschenbach I."/>
            <person name="Bini E."/>
            <person name="Woyke T."/>
        </authorList>
    </citation>
    <scope>NUCLEOTIDE SEQUENCE [LARGE SCALE GENOMIC DNA]</scope>
    <source>
        <strain evidence="3">ATCC BAA-1389 / DSM 22839 / S5</strain>
    </source>
</reference>
<feature type="region of interest" description="Disordered" evidence="1">
    <location>
        <begin position="1"/>
        <end position="71"/>
    </location>
</feature>
<evidence type="ECO:0000256" key="1">
    <source>
        <dbReference type="SAM" id="MobiDB-lite"/>
    </source>
</evidence>
<dbReference type="InParanoid" id="E6W1G2"/>
<feature type="compositionally biased region" description="Basic and acidic residues" evidence="1">
    <location>
        <begin position="102"/>
        <end position="112"/>
    </location>
</feature>
<feature type="region of interest" description="Disordered" evidence="1">
    <location>
        <begin position="92"/>
        <end position="199"/>
    </location>
</feature>
<proteinExistence type="predicted"/>
<gene>
    <name evidence="2" type="ordered locus">Selin_0673</name>
</gene>
<feature type="compositionally biased region" description="Basic residues" evidence="1">
    <location>
        <begin position="14"/>
        <end position="34"/>
    </location>
</feature>
<dbReference type="Proteomes" id="UP000002572">
    <property type="component" value="Chromosome"/>
</dbReference>
<dbReference type="HOGENOM" id="CLU_1198234_0_0_0"/>
<keyword evidence="3" id="KW-1185">Reference proteome</keyword>
<protein>
    <submittedName>
        <fullName evidence="2">Uncharacterized protein</fullName>
    </submittedName>
</protein>
<evidence type="ECO:0000313" key="2">
    <source>
        <dbReference type="EMBL" id="ADU65418.1"/>
    </source>
</evidence>
<dbReference type="STRING" id="653733.Selin_0673"/>
<accession>E6W1G2</accession>
<evidence type="ECO:0000313" key="3">
    <source>
        <dbReference type="Proteomes" id="UP000002572"/>
    </source>
</evidence>
<feature type="compositionally biased region" description="Basic and acidic residues" evidence="1">
    <location>
        <begin position="159"/>
        <end position="170"/>
    </location>
</feature>
<dbReference type="KEGG" id="din:Selin_0673"/>
<dbReference type="EMBL" id="CP002432">
    <property type="protein sequence ID" value="ADU65418.1"/>
    <property type="molecule type" value="Genomic_DNA"/>
</dbReference>
<feature type="compositionally biased region" description="Basic residues" evidence="1">
    <location>
        <begin position="49"/>
        <end position="61"/>
    </location>
</feature>
<feature type="compositionally biased region" description="Polar residues" evidence="1">
    <location>
        <begin position="1"/>
        <end position="13"/>
    </location>
</feature>
<name>E6W1G2_DESIS</name>
<organism evidence="2 3">
    <name type="scientific">Desulfurispirillum indicum (strain ATCC BAA-1389 / DSM 22839 / S5)</name>
    <dbReference type="NCBI Taxonomy" id="653733"/>
    <lineage>
        <taxon>Bacteria</taxon>
        <taxon>Pseudomonadati</taxon>
        <taxon>Chrysiogenota</taxon>
        <taxon>Chrysiogenia</taxon>
        <taxon>Chrysiogenales</taxon>
        <taxon>Chrysiogenaceae</taxon>
        <taxon>Desulfurispirillum</taxon>
    </lineage>
</organism>